<feature type="region of interest" description="Disordered" evidence="1">
    <location>
        <begin position="323"/>
        <end position="368"/>
    </location>
</feature>
<dbReference type="AlphaFoldDB" id="A0ABD2W0J3"/>
<evidence type="ECO:0000313" key="2">
    <source>
        <dbReference type="EMBL" id="KAL3386142.1"/>
    </source>
</evidence>
<feature type="compositionally biased region" description="Basic and acidic residues" evidence="1">
    <location>
        <begin position="541"/>
        <end position="553"/>
    </location>
</feature>
<evidence type="ECO:0000313" key="3">
    <source>
        <dbReference type="Proteomes" id="UP001627154"/>
    </source>
</evidence>
<feature type="compositionally biased region" description="Basic and acidic residues" evidence="1">
    <location>
        <begin position="1"/>
        <end position="13"/>
    </location>
</feature>
<feature type="compositionally biased region" description="Polar residues" evidence="1">
    <location>
        <begin position="564"/>
        <end position="574"/>
    </location>
</feature>
<feature type="compositionally biased region" description="Polar residues" evidence="1">
    <location>
        <begin position="210"/>
        <end position="222"/>
    </location>
</feature>
<feature type="compositionally biased region" description="Basic and acidic residues" evidence="1">
    <location>
        <begin position="227"/>
        <end position="239"/>
    </location>
</feature>
<protein>
    <submittedName>
        <fullName evidence="2">Uncharacterized protein</fullName>
    </submittedName>
</protein>
<sequence length="654" mass="72854">MESRKDLVSVKEEPCDDWEDVANESVDPEVPVKTENSDESSSQQKKDEDILIECESVLVKHEPKPSLTTIYQATVKEENSEFLVKTENSDESSTNESSVNSTYDFMMKEEPRDDWEDVANESVDPGVSVKTENSDESSDEISIELETENDEISIELETENVKLEPKPSLTTIYQATTVKEENLANDSNGKKLTMLIKKGSDCDNNRQFTIGEESSLTRQIETTNEDDGSHELEICKTENSDESSTNESSANPTNDCISSQQKKDEDILIDCESVLVKYEPKPSLTTIYQATVKEENPANDSNGKKLTMLIKKGSDCDNNRQFTIGEESSLTRQIETTNEDDGSHELEICKTENSDESSSSESSDEISIELETENVKLEPKPSLTTIYQATTVKEENLANDSNGKKLTMLIKKGSDCDNNRQFTIGEESSLTRQIETTNEDDGSHELEICKTENSDESSTNESSDEISIELEIENVKLEPKPSLTTIYQATTVKEENPANDSNGKKLTMLIKKGPNCDNNCQFTIGEESSLTRQIETTNEDDGSHELEICKTENSDESSTNESSANPTNDCISSQQKKDEDILIECESVLVKHEPKPSLTTIYQATVKEENSEFLVKTENSDESSTNESSVNSTSCSGKKRLENHINAVHMKSKS</sequence>
<keyword evidence="3" id="KW-1185">Reference proteome</keyword>
<feature type="region of interest" description="Disordered" evidence="1">
    <location>
        <begin position="531"/>
        <end position="575"/>
    </location>
</feature>
<proteinExistence type="predicted"/>
<dbReference type="EMBL" id="JBJJXI010000148">
    <property type="protein sequence ID" value="KAL3386142.1"/>
    <property type="molecule type" value="Genomic_DNA"/>
</dbReference>
<feature type="region of interest" description="Disordered" evidence="1">
    <location>
        <begin position="1"/>
        <end position="49"/>
    </location>
</feature>
<feature type="compositionally biased region" description="Low complexity" evidence="1">
    <location>
        <begin position="622"/>
        <end position="636"/>
    </location>
</feature>
<evidence type="ECO:0000256" key="1">
    <source>
        <dbReference type="SAM" id="MobiDB-lite"/>
    </source>
</evidence>
<feature type="compositionally biased region" description="Basic and acidic residues" evidence="1">
    <location>
        <begin position="341"/>
        <end position="353"/>
    </location>
</feature>
<feature type="compositionally biased region" description="Polar residues" evidence="1">
    <location>
        <begin position="323"/>
        <end position="336"/>
    </location>
</feature>
<accession>A0ABD2W0J3</accession>
<feature type="compositionally biased region" description="Polar residues" evidence="1">
    <location>
        <begin position="250"/>
        <end position="260"/>
    </location>
</feature>
<reference evidence="2 3" key="1">
    <citation type="journal article" date="2024" name="bioRxiv">
        <title>A reference genome for Trichogramma kaykai: A tiny desert-dwelling parasitoid wasp with competing sex-ratio distorters.</title>
        <authorList>
            <person name="Culotta J."/>
            <person name="Lindsey A.R."/>
        </authorList>
    </citation>
    <scope>NUCLEOTIDE SEQUENCE [LARGE SCALE GENOMIC DNA]</scope>
    <source>
        <strain evidence="2 3">KSX58</strain>
    </source>
</reference>
<dbReference type="Proteomes" id="UP001627154">
    <property type="component" value="Unassembled WGS sequence"/>
</dbReference>
<organism evidence="2 3">
    <name type="scientific">Trichogramma kaykai</name>
    <dbReference type="NCBI Taxonomy" id="54128"/>
    <lineage>
        <taxon>Eukaryota</taxon>
        <taxon>Metazoa</taxon>
        <taxon>Ecdysozoa</taxon>
        <taxon>Arthropoda</taxon>
        <taxon>Hexapoda</taxon>
        <taxon>Insecta</taxon>
        <taxon>Pterygota</taxon>
        <taxon>Neoptera</taxon>
        <taxon>Endopterygota</taxon>
        <taxon>Hymenoptera</taxon>
        <taxon>Apocrita</taxon>
        <taxon>Proctotrupomorpha</taxon>
        <taxon>Chalcidoidea</taxon>
        <taxon>Trichogrammatidae</taxon>
        <taxon>Trichogramma</taxon>
    </lineage>
</organism>
<gene>
    <name evidence="2" type="ORF">TKK_018346</name>
</gene>
<feature type="compositionally biased region" description="Low complexity" evidence="1">
    <location>
        <begin position="91"/>
        <end position="102"/>
    </location>
</feature>
<comment type="caution">
    <text evidence="2">The sequence shown here is derived from an EMBL/GenBank/DDBJ whole genome shotgun (WGS) entry which is preliminary data.</text>
</comment>
<feature type="region of interest" description="Disordered" evidence="1">
    <location>
        <begin position="612"/>
        <end position="654"/>
    </location>
</feature>
<name>A0ABD2W0J3_9HYME</name>
<feature type="region of interest" description="Disordered" evidence="1">
    <location>
        <begin position="210"/>
        <end position="263"/>
    </location>
</feature>
<feature type="region of interest" description="Disordered" evidence="1">
    <location>
        <begin position="82"/>
        <end position="140"/>
    </location>
</feature>